<dbReference type="EMBL" id="SIHJ01000005">
    <property type="protein sequence ID" value="TWT30239.1"/>
    <property type="molecule type" value="Genomic_DNA"/>
</dbReference>
<evidence type="ECO:0000256" key="1">
    <source>
        <dbReference type="SAM" id="SignalP"/>
    </source>
</evidence>
<keyword evidence="1" id="KW-0732">Signal</keyword>
<protein>
    <submittedName>
        <fullName evidence="2">Uncharacterized protein</fullName>
    </submittedName>
</protein>
<feature type="signal peptide" evidence="1">
    <location>
        <begin position="1"/>
        <end position="27"/>
    </location>
</feature>
<reference evidence="2 3" key="1">
    <citation type="submission" date="2019-02" db="EMBL/GenBank/DDBJ databases">
        <title>Deep-cultivation of Planctomycetes and their phenomic and genomic characterization uncovers novel biology.</title>
        <authorList>
            <person name="Wiegand S."/>
            <person name="Jogler M."/>
            <person name="Boedeker C."/>
            <person name="Pinto D."/>
            <person name="Vollmers J."/>
            <person name="Rivas-Marin E."/>
            <person name="Kohn T."/>
            <person name="Peeters S.H."/>
            <person name="Heuer A."/>
            <person name="Rast P."/>
            <person name="Oberbeckmann S."/>
            <person name="Bunk B."/>
            <person name="Jeske O."/>
            <person name="Meyerdierks A."/>
            <person name="Storesund J.E."/>
            <person name="Kallscheuer N."/>
            <person name="Luecker S."/>
            <person name="Lage O.M."/>
            <person name="Pohl T."/>
            <person name="Merkel B.J."/>
            <person name="Hornburger P."/>
            <person name="Mueller R.-W."/>
            <person name="Bruemmer F."/>
            <person name="Labrenz M."/>
            <person name="Spormann A.M."/>
            <person name="Op Den Camp H."/>
            <person name="Overmann J."/>
            <person name="Amann R."/>
            <person name="Jetten M.S.M."/>
            <person name="Mascher T."/>
            <person name="Medema M.H."/>
            <person name="Devos D.P."/>
            <person name="Kaster A.-K."/>
            <person name="Ovreas L."/>
            <person name="Rohde M."/>
            <person name="Galperin M.Y."/>
            <person name="Jogler C."/>
        </authorList>
    </citation>
    <scope>NUCLEOTIDE SEQUENCE [LARGE SCALE GENOMIC DNA]</scope>
    <source>
        <strain evidence="2 3">KOR34</strain>
    </source>
</reference>
<evidence type="ECO:0000313" key="2">
    <source>
        <dbReference type="EMBL" id="TWT30239.1"/>
    </source>
</evidence>
<sequence length="576" mass="60411" precursor="true">MFHSITRRAALPALLAAACLIAPPASAQPTFELDLQPAGPGGAPQTVAVVAVSSYQKVLDDVGYIGGLVGQPQAATMVEAMISMFTENKGLVGLDRDRPWCLLVQSSGQDFSPLVCLPVSDLDGLLALGGNAGVLVEEMGDDVKSLSMQGQTYFVKGNGQWAYAAQRADQLASLPADPTDSVDGLIDNYDIGVRLMAQNVPPMFKQLALDQLRQGMQEGLERKPDESNAEFEARQKVAQANIENIEQFIKDLDEAVVGIAINPDGGGLTLDFRGSAVAGTSLADQFSMYKEGGATKLSGFLQDDASVSVASAYTIPADVVPKIQAEYQRQMATSRAALEQLLDEADLPNEEVRDTFKSALEDVMACAEAMVASGEVDMVGNMQLKMGGASAIGGFRTTAPEKIESALKKVAALAEGDPNFPGINWNAETHEGVTLHTMSIPVGAPEAQDVFGKTLAIAVGIGPDAAYFSLGPDGVGALKAAITASGSGSAEVKPMQMDIALAQVMDFAAATAEASGEDAAVPQMIAQMLGQSDQSHIHVTVDGEANGLLYRVKVEEGVLQALGQFGAEMQRRQMGQ</sequence>
<dbReference type="AlphaFoldDB" id="A0A5C5UWJ8"/>
<dbReference type="PROSITE" id="PS51257">
    <property type="entry name" value="PROKAR_LIPOPROTEIN"/>
    <property type="match status" value="1"/>
</dbReference>
<dbReference type="RefSeq" id="WP_146568604.1">
    <property type="nucleotide sequence ID" value="NZ_SIHJ01000005.1"/>
</dbReference>
<accession>A0A5C5UWJ8</accession>
<evidence type="ECO:0000313" key="3">
    <source>
        <dbReference type="Proteomes" id="UP000316714"/>
    </source>
</evidence>
<comment type="caution">
    <text evidence="2">The sequence shown here is derived from an EMBL/GenBank/DDBJ whole genome shotgun (WGS) entry which is preliminary data.</text>
</comment>
<organism evidence="2 3">
    <name type="scientific">Posidoniimonas corsicana</name>
    <dbReference type="NCBI Taxonomy" id="1938618"/>
    <lineage>
        <taxon>Bacteria</taxon>
        <taxon>Pseudomonadati</taxon>
        <taxon>Planctomycetota</taxon>
        <taxon>Planctomycetia</taxon>
        <taxon>Pirellulales</taxon>
        <taxon>Lacipirellulaceae</taxon>
        <taxon>Posidoniimonas</taxon>
    </lineage>
</organism>
<name>A0A5C5UWJ8_9BACT</name>
<keyword evidence="3" id="KW-1185">Reference proteome</keyword>
<gene>
    <name evidence="2" type="ORF">KOR34_47970</name>
</gene>
<feature type="chain" id="PRO_5022664212" evidence="1">
    <location>
        <begin position="28"/>
        <end position="576"/>
    </location>
</feature>
<proteinExistence type="predicted"/>
<dbReference type="OrthoDB" id="227550at2"/>
<dbReference type="Proteomes" id="UP000316714">
    <property type="component" value="Unassembled WGS sequence"/>
</dbReference>